<feature type="transmembrane region" description="Helical" evidence="1">
    <location>
        <begin position="329"/>
        <end position="347"/>
    </location>
</feature>
<feature type="transmembrane region" description="Helical" evidence="1">
    <location>
        <begin position="16"/>
        <end position="39"/>
    </location>
</feature>
<gene>
    <name evidence="2" type="ORF">SAMN04488066_101345</name>
</gene>
<name>A0A1I2Z8M6_9EURY</name>
<dbReference type="InterPro" id="IPR002749">
    <property type="entry name" value="DUF63"/>
</dbReference>
<dbReference type="Pfam" id="PF01889">
    <property type="entry name" value="DUF63"/>
    <property type="match status" value="1"/>
</dbReference>
<dbReference type="Proteomes" id="UP000323537">
    <property type="component" value="Unassembled WGS sequence"/>
</dbReference>
<evidence type="ECO:0000313" key="2">
    <source>
        <dbReference type="EMBL" id="SFH34197.1"/>
    </source>
</evidence>
<dbReference type="PANTHER" id="PTHR40700:SF1">
    <property type="entry name" value="DUF63 DOMAIN-CONTAINING PROTEIN"/>
    <property type="match status" value="1"/>
</dbReference>
<feature type="transmembrane region" description="Helical" evidence="1">
    <location>
        <begin position="267"/>
        <end position="286"/>
    </location>
</feature>
<keyword evidence="1" id="KW-0472">Membrane</keyword>
<keyword evidence="1" id="KW-0812">Transmembrane</keyword>
<organism evidence="2 3">
    <name type="scientific">Halorubrum aquaticum</name>
    <dbReference type="NCBI Taxonomy" id="387340"/>
    <lineage>
        <taxon>Archaea</taxon>
        <taxon>Methanobacteriati</taxon>
        <taxon>Methanobacteriota</taxon>
        <taxon>Stenosarchaea group</taxon>
        <taxon>Halobacteria</taxon>
        <taxon>Halobacteriales</taxon>
        <taxon>Haloferacaceae</taxon>
        <taxon>Halorubrum</taxon>
    </lineage>
</organism>
<dbReference type="RefSeq" id="WP_149783124.1">
    <property type="nucleotide sequence ID" value="NZ_BAAADP010000001.1"/>
</dbReference>
<keyword evidence="1" id="KW-1133">Transmembrane helix</keyword>
<feature type="transmembrane region" description="Helical" evidence="1">
    <location>
        <begin position="204"/>
        <end position="225"/>
    </location>
</feature>
<feature type="transmembrane region" description="Helical" evidence="1">
    <location>
        <begin position="99"/>
        <end position="116"/>
    </location>
</feature>
<feature type="transmembrane region" description="Helical" evidence="1">
    <location>
        <begin position="359"/>
        <end position="375"/>
    </location>
</feature>
<feature type="transmembrane region" description="Helical" evidence="1">
    <location>
        <begin position="165"/>
        <end position="192"/>
    </location>
</feature>
<feature type="transmembrane region" description="Helical" evidence="1">
    <location>
        <begin position="128"/>
        <end position="145"/>
    </location>
</feature>
<evidence type="ECO:0000313" key="3">
    <source>
        <dbReference type="Proteomes" id="UP000323537"/>
    </source>
</evidence>
<accession>A0A1I2Z8M6</accession>
<evidence type="ECO:0000256" key="1">
    <source>
        <dbReference type="SAM" id="Phobius"/>
    </source>
</evidence>
<dbReference type="AlphaFoldDB" id="A0A1I2Z8M6"/>
<dbReference type="EMBL" id="FOPZ01000001">
    <property type="protein sequence ID" value="SFH34197.1"/>
    <property type="molecule type" value="Genomic_DNA"/>
</dbReference>
<dbReference type="OrthoDB" id="84937at2157"/>
<dbReference type="PANTHER" id="PTHR40700">
    <property type="entry name" value="HYPOTHETICAL MEMBRANE PROTEIN, CONSERVED, DUF63 FAMILY"/>
    <property type="match status" value="1"/>
</dbReference>
<sequence length="385" mass="41233">MSARFEDRAGISAERAWAAAVAAVSAVLVVGSVVFPRVVYDRFLWRYFWGPVAADGQVAECAVRPADGGTELLTSAAACTDAVAAGDVVAYPGYTTVSTLSYVVILLAMLIGVVFLLRRLDIATEFRFFYALFPFMLFGGALRTVEDAGIAAIRAGVEPLISFPLSALIISPFIYFTVFGVTLLCVIAAYALEDRGIVDDYAPPLFGAGVVALTASVGYLAYLAVATDYVAFYPQVVGLILLIASASAVITWKLIERFEPSINRGTGFVGFVIIWGHAIDGVANVIGLDWMPALTGTGNLFPKHVVNELVVDWTGRLLPESVLAVTGDAWPFLFVKLAAATFVVWVFNGELYEESPRYTLLLLITVLAVGLGPGTRDMLRATFGV</sequence>
<protein>
    <submittedName>
        <fullName evidence="2">Uncharacterized membrane protein</fullName>
    </submittedName>
</protein>
<proteinExistence type="predicted"/>
<reference evidence="2 3" key="1">
    <citation type="submission" date="2016-10" db="EMBL/GenBank/DDBJ databases">
        <authorList>
            <person name="Varghese N."/>
            <person name="Submissions S."/>
        </authorList>
    </citation>
    <scope>NUCLEOTIDE SEQUENCE [LARGE SCALE GENOMIC DNA]</scope>
    <source>
        <strain evidence="2 3">CGMCC 1.6377</strain>
    </source>
</reference>
<feature type="transmembrane region" description="Helical" evidence="1">
    <location>
        <begin position="231"/>
        <end position="255"/>
    </location>
</feature>
<keyword evidence="3" id="KW-1185">Reference proteome</keyword>